<reference evidence="2 3" key="1">
    <citation type="submission" date="2018-12" db="EMBL/GenBank/DDBJ databases">
        <title>Bacillus chawlae sp. nov., Bacillus glennii sp. nov., and Bacillus saganii sp. nov. Isolated from the Vehicle Assembly Building at Kennedy Space Center where the Viking Spacecraft were Assembled.</title>
        <authorList>
            <person name="Seuylemezian A."/>
            <person name="Vaishampayan P."/>
        </authorList>
    </citation>
    <scope>NUCLEOTIDE SEQUENCE [LARGE SCALE GENOMIC DNA]</scope>
    <source>
        <strain evidence="2 3">L5</strain>
    </source>
</reference>
<dbReference type="AlphaFoldDB" id="A0A3S0U689"/>
<dbReference type="PANTHER" id="PTHR33627">
    <property type="entry name" value="TRANSPOSASE"/>
    <property type="match status" value="1"/>
</dbReference>
<dbReference type="Proteomes" id="UP000267430">
    <property type="component" value="Unassembled WGS sequence"/>
</dbReference>
<dbReference type="RefSeq" id="WP_126863897.1">
    <property type="nucleotide sequence ID" value="NZ_JAUSTX010000020.1"/>
</dbReference>
<sequence length="406" mass="47209">MVTFYSYIVNFIAALGLGFSKPQTHHVLTFIHGIILTDGVKTVSNIRRFTHESRDLSCMTRFLNESPWCPNRANRRRIQFMMNKIKNIRAKQGDTRPLSFLIVDDTQAKKDQTTRKMEGLDYHFSHSDGKSVWSHCMVTAHVVSEGYSFALDYRSYFRESYCSENSLVFKSKNDLAIELINDYESPSDEQVYVLVDSWYTSKKLIDACSAKGYHLIGGLRTNRKIYPGGIGIKLSKFISDFIGPDDLLPVTVGYQRYKIYSYEGNLSDTENATVLVSWQDKYNSKAKPFCLLCTDCSLDLVTILRYYEVRWHIETGYRYFKELLGFDHYQLLSHNGKERYWCLQFLTYNFLENHRKEWKKEGVVTIGDTVRQIRKEHLGQLILYAYEQGLTQKPLAEVLKCLKLSA</sequence>
<evidence type="ECO:0000259" key="1">
    <source>
        <dbReference type="Pfam" id="PF13546"/>
    </source>
</evidence>
<evidence type="ECO:0000313" key="3">
    <source>
        <dbReference type="Proteomes" id="UP000267430"/>
    </source>
</evidence>
<keyword evidence="3" id="KW-1185">Reference proteome</keyword>
<dbReference type="OrthoDB" id="2519014at2"/>
<organism evidence="2 3">
    <name type="scientific">Peribacillus cavernae</name>
    <dbReference type="NCBI Taxonomy" id="1674310"/>
    <lineage>
        <taxon>Bacteria</taxon>
        <taxon>Bacillati</taxon>
        <taxon>Bacillota</taxon>
        <taxon>Bacilli</taxon>
        <taxon>Bacillales</taxon>
        <taxon>Bacillaceae</taxon>
        <taxon>Peribacillus</taxon>
    </lineage>
</organism>
<dbReference type="SUPFAM" id="SSF53098">
    <property type="entry name" value="Ribonuclease H-like"/>
    <property type="match status" value="1"/>
</dbReference>
<dbReference type="InterPro" id="IPR039365">
    <property type="entry name" value="IS701-like"/>
</dbReference>
<comment type="caution">
    <text evidence="2">The sequence shown here is derived from an EMBL/GenBank/DDBJ whole genome shotgun (WGS) entry which is preliminary data.</text>
</comment>
<dbReference type="EMBL" id="RYZZ01000006">
    <property type="protein sequence ID" value="RUQ31112.1"/>
    <property type="molecule type" value="Genomic_DNA"/>
</dbReference>
<accession>A0A3S0U689</accession>
<dbReference type="PANTHER" id="PTHR33627:SF1">
    <property type="entry name" value="TRANSPOSASE"/>
    <property type="match status" value="1"/>
</dbReference>
<protein>
    <submittedName>
        <fullName evidence="2">IS701 family transposase</fullName>
    </submittedName>
</protein>
<dbReference type="InterPro" id="IPR038721">
    <property type="entry name" value="IS701-like_DDE_dom"/>
</dbReference>
<dbReference type="InterPro" id="IPR012337">
    <property type="entry name" value="RNaseH-like_sf"/>
</dbReference>
<feature type="domain" description="Transposase IS701-like DDE" evidence="1">
    <location>
        <begin position="22"/>
        <end position="228"/>
    </location>
</feature>
<gene>
    <name evidence="2" type="ORF">ELQ35_05935</name>
</gene>
<dbReference type="NCBIfam" id="NF033540">
    <property type="entry name" value="transpos_IS701"/>
    <property type="match status" value="1"/>
</dbReference>
<name>A0A3S0U689_9BACI</name>
<proteinExistence type="predicted"/>
<evidence type="ECO:0000313" key="2">
    <source>
        <dbReference type="EMBL" id="RUQ31112.1"/>
    </source>
</evidence>
<dbReference type="Pfam" id="PF13546">
    <property type="entry name" value="DDE_5"/>
    <property type="match status" value="1"/>
</dbReference>